<dbReference type="KEGG" id="lgo:JCM16774_1077"/>
<dbReference type="GO" id="GO:0010181">
    <property type="term" value="F:FMN binding"/>
    <property type="evidence" value="ECO:0007669"/>
    <property type="project" value="InterPro"/>
</dbReference>
<dbReference type="InterPro" id="IPR008254">
    <property type="entry name" value="Flavodoxin/NO_synth"/>
</dbReference>
<protein>
    <submittedName>
        <fullName evidence="3">Flavodoxin</fullName>
    </submittedName>
</protein>
<dbReference type="GO" id="GO:0009055">
    <property type="term" value="F:electron transfer activity"/>
    <property type="evidence" value="ECO:0007669"/>
    <property type="project" value="InterPro"/>
</dbReference>
<evidence type="ECO:0000256" key="1">
    <source>
        <dbReference type="SAM" id="SignalP"/>
    </source>
</evidence>
<evidence type="ECO:0000313" key="3">
    <source>
        <dbReference type="EMBL" id="BBM36145.1"/>
    </source>
</evidence>
<name>A0A510JD62_9FUSO</name>
<dbReference type="Gene3D" id="3.40.50.360">
    <property type="match status" value="1"/>
</dbReference>
<dbReference type="AlphaFoldDB" id="A0A510JD62"/>
<dbReference type="SUPFAM" id="SSF52218">
    <property type="entry name" value="Flavoproteins"/>
    <property type="match status" value="1"/>
</dbReference>
<proteinExistence type="predicted"/>
<dbReference type="OrthoDB" id="9806505at2"/>
<organism evidence="3 4">
    <name type="scientific">Pseudoleptotrichia goodfellowii</name>
    <dbReference type="NCBI Taxonomy" id="157692"/>
    <lineage>
        <taxon>Bacteria</taxon>
        <taxon>Fusobacteriati</taxon>
        <taxon>Fusobacteriota</taxon>
        <taxon>Fusobacteriia</taxon>
        <taxon>Fusobacteriales</taxon>
        <taxon>Leptotrichiaceae</taxon>
        <taxon>Pseudoleptotrichia</taxon>
    </lineage>
</organism>
<dbReference type="EMBL" id="AP019822">
    <property type="protein sequence ID" value="BBM36145.1"/>
    <property type="molecule type" value="Genomic_DNA"/>
</dbReference>
<feature type="domain" description="Flavodoxin-like" evidence="2">
    <location>
        <begin position="49"/>
        <end position="203"/>
    </location>
</feature>
<feature type="chain" id="PRO_5021804062" evidence="1">
    <location>
        <begin position="24"/>
        <end position="203"/>
    </location>
</feature>
<dbReference type="PANTHER" id="PTHR39201:SF1">
    <property type="entry name" value="FLAVODOXIN-LIKE DOMAIN-CONTAINING PROTEIN"/>
    <property type="match status" value="1"/>
</dbReference>
<dbReference type="PANTHER" id="PTHR39201">
    <property type="entry name" value="EXPORTED PROTEIN-RELATED"/>
    <property type="match status" value="1"/>
</dbReference>
<sequence>MKKIQIKLITILSLFTLAILGCAKESTAKTMKDNMKSDMMKDSMMTKKTLVVYYSLTGTTEKVAEMIKEKLGADILKIEPEKEYDTSSVSKLEALVKKQMANKEKVAIKKINKDISEYDTIIIGTPAWFSEVALPVQTYLSEQNLSDKKVAVFTTYGGTYGNLLINFEKNIKAKEVKKGIAFSGKQVKEGIDKELNAWIETLK</sequence>
<reference evidence="3 4" key="1">
    <citation type="submission" date="2019-07" db="EMBL/GenBank/DDBJ databases">
        <title>Complete Genome Sequence of Leptotrichia goodfellowii Strain JCM 16774.</title>
        <authorList>
            <person name="Watanabe S."/>
            <person name="Cui L."/>
        </authorList>
    </citation>
    <scope>NUCLEOTIDE SEQUENCE [LARGE SCALE GENOMIC DNA]</scope>
    <source>
        <strain evidence="3 4">JCM16774</strain>
    </source>
</reference>
<dbReference type="InterPro" id="IPR001226">
    <property type="entry name" value="Flavodoxin_CS"/>
</dbReference>
<dbReference type="PROSITE" id="PS51257">
    <property type="entry name" value="PROKAR_LIPOPROTEIN"/>
    <property type="match status" value="1"/>
</dbReference>
<dbReference type="Proteomes" id="UP000321606">
    <property type="component" value="Chromosome"/>
</dbReference>
<dbReference type="InterPro" id="IPR029039">
    <property type="entry name" value="Flavoprotein-like_sf"/>
</dbReference>
<accession>A0A510JD62</accession>
<dbReference type="Pfam" id="PF12682">
    <property type="entry name" value="Flavodoxin_4"/>
    <property type="match status" value="1"/>
</dbReference>
<evidence type="ECO:0000313" key="4">
    <source>
        <dbReference type="Proteomes" id="UP000321606"/>
    </source>
</evidence>
<dbReference type="RefSeq" id="WP_146966404.1">
    <property type="nucleotide sequence ID" value="NZ_AP019822.1"/>
</dbReference>
<dbReference type="STRING" id="714315.GCA_000516535_01069"/>
<evidence type="ECO:0000259" key="2">
    <source>
        <dbReference type="PROSITE" id="PS50902"/>
    </source>
</evidence>
<dbReference type="PROSITE" id="PS50902">
    <property type="entry name" value="FLAVODOXIN_LIKE"/>
    <property type="match status" value="1"/>
</dbReference>
<gene>
    <name evidence="3" type="ORF">JCM16774_1077</name>
</gene>
<dbReference type="PROSITE" id="PS00201">
    <property type="entry name" value="FLAVODOXIN"/>
    <property type="match status" value="1"/>
</dbReference>
<keyword evidence="1" id="KW-0732">Signal</keyword>
<feature type="signal peptide" evidence="1">
    <location>
        <begin position="1"/>
        <end position="23"/>
    </location>
</feature>